<protein>
    <submittedName>
        <fullName evidence="2">Alpha/beta fold hydrolase</fullName>
    </submittedName>
</protein>
<comment type="caution">
    <text evidence="2">The sequence shown here is derived from an EMBL/GenBank/DDBJ whole genome shotgun (WGS) entry which is preliminary data.</text>
</comment>
<dbReference type="Pfam" id="PF12697">
    <property type="entry name" value="Abhydrolase_6"/>
    <property type="match status" value="1"/>
</dbReference>
<name>A0ABT8AZT8_9NEIS</name>
<evidence type="ECO:0000313" key="2">
    <source>
        <dbReference type="EMBL" id="MDN3575512.1"/>
    </source>
</evidence>
<dbReference type="SUPFAM" id="SSF53474">
    <property type="entry name" value="alpha/beta-Hydrolases"/>
    <property type="match status" value="1"/>
</dbReference>
<reference evidence="2" key="2">
    <citation type="submission" date="2023-06" db="EMBL/GenBank/DDBJ databases">
        <authorList>
            <person name="Lucena T."/>
            <person name="Sun Q."/>
        </authorList>
    </citation>
    <scope>NUCLEOTIDE SEQUENCE</scope>
    <source>
        <strain evidence="2">CECT 7703</strain>
    </source>
</reference>
<dbReference type="PRINTS" id="PR00111">
    <property type="entry name" value="ABHYDROLASE"/>
</dbReference>
<dbReference type="PANTHER" id="PTHR43798:SF29">
    <property type="entry name" value="AB HYDROLASE-1 DOMAIN-CONTAINING PROTEIN"/>
    <property type="match status" value="1"/>
</dbReference>
<proteinExistence type="predicted"/>
<organism evidence="2 3">
    <name type="scientific">Chitinimonas viridis</name>
    <dbReference type="NCBI Taxonomy" id="664880"/>
    <lineage>
        <taxon>Bacteria</taxon>
        <taxon>Pseudomonadati</taxon>
        <taxon>Pseudomonadota</taxon>
        <taxon>Betaproteobacteria</taxon>
        <taxon>Neisseriales</taxon>
        <taxon>Chitinibacteraceae</taxon>
        <taxon>Chitinimonas</taxon>
    </lineage>
</organism>
<dbReference type="GO" id="GO:0016787">
    <property type="term" value="F:hydrolase activity"/>
    <property type="evidence" value="ECO:0007669"/>
    <property type="project" value="UniProtKB-KW"/>
</dbReference>
<dbReference type="RefSeq" id="WP_290331171.1">
    <property type="nucleotide sequence ID" value="NZ_JAUFPU010000002.1"/>
</dbReference>
<dbReference type="Proteomes" id="UP001180081">
    <property type="component" value="Unassembled WGS sequence"/>
</dbReference>
<gene>
    <name evidence="2" type="ORF">QWZ03_01840</name>
</gene>
<accession>A0ABT8AZT8</accession>
<dbReference type="EMBL" id="JAUFPU010000002">
    <property type="protein sequence ID" value="MDN3575512.1"/>
    <property type="molecule type" value="Genomic_DNA"/>
</dbReference>
<reference evidence="2" key="1">
    <citation type="journal article" date="2014" name="Int. J. Syst. Evol. Microbiol.">
        <title>Complete genome of a new Firmicutes species belonging to the dominant human colonic microbiota ('Ruminococcus bicirculans') reveals two chromosomes and a selective capacity to utilize plant glucans.</title>
        <authorList>
            <consortium name="NISC Comparative Sequencing Program"/>
            <person name="Wegmann U."/>
            <person name="Louis P."/>
            <person name="Goesmann A."/>
            <person name="Henrissat B."/>
            <person name="Duncan S.H."/>
            <person name="Flint H.J."/>
        </authorList>
    </citation>
    <scope>NUCLEOTIDE SEQUENCE</scope>
    <source>
        <strain evidence="2">CECT 7703</strain>
    </source>
</reference>
<keyword evidence="2" id="KW-0378">Hydrolase</keyword>
<dbReference type="InterPro" id="IPR000073">
    <property type="entry name" value="AB_hydrolase_1"/>
</dbReference>
<feature type="domain" description="AB hydrolase-1" evidence="1">
    <location>
        <begin position="9"/>
        <end position="228"/>
    </location>
</feature>
<sequence length="238" mass="25247">MTAADSPHLLLLPGLLNDARLWQHQTAVLGNMAHVAIADLTGADSIAALATTVLAQAPAERFALAGLSMGGYVALEIMRQAPERVLALALLDTSARPDSAQATENRLGLMELAEKDFPAVLATLLPRLLHPSQLHDAALVGTVNDMATDLGKQVFIRQQTAILGRPDSRPTLGAIRCPTLVLCGKDDVITPLEVHEELVAGIAGAKLVVIETCGHLSTLCQPQQVAEALEVWLFDIKP</sequence>
<evidence type="ECO:0000259" key="1">
    <source>
        <dbReference type="Pfam" id="PF12697"/>
    </source>
</evidence>
<dbReference type="PANTHER" id="PTHR43798">
    <property type="entry name" value="MONOACYLGLYCEROL LIPASE"/>
    <property type="match status" value="1"/>
</dbReference>
<dbReference type="InterPro" id="IPR050266">
    <property type="entry name" value="AB_hydrolase_sf"/>
</dbReference>
<dbReference type="InterPro" id="IPR029058">
    <property type="entry name" value="AB_hydrolase_fold"/>
</dbReference>
<keyword evidence="3" id="KW-1185">Reference proteome</keyword>
<dbReference type="Gene3D" id="3.40.50.1820">
    <property type="entry name" value="alpha/beta hydrolase"/>
    <property type="match status" value="1"/>
</dbReference>
<evidence type="ECO:0000313" key="3">
    <source>
        <dbReference type="Proteomes" id="UP001180081"/>
    </source>
</evidence>